<gene>
    <name evidence="4" type="primary">NMRAL1_4</name>
    <name evidence="4" type="ORF">LCER1_G006956</name>
</gene>
<dbReference type="Gene3D" id="3.90.25.10">
    <property type="entry name" value="UDP-galactose 4-epimerase, domain 1"/>
    <property type="match status" value="1"/>
</dbReference>
<dbReference type="OrthoDB" id="3358371at2759"/>
<keyword evidence="2" id="KW-0521">NADP</keyword>
<dbReference type="GO" id="GO:0005634">
    <property type="term" value="C:nucleus"/>
    <property type="evidence" value="ECO:0007669"/>
    <property type="project" value="TreeGrafter"/>
</dbReference>
<proteinExistence type="inferred from homology"/>
<protein>
    <submittedName>
        <fullName evidence="4">NmrA-like family domain-containing protein 1</fullName>
    </submittedName>
</protein>
<dbReference type="EMBL" id="QGMG01000821">
    <property type="protein sequence ID" value="TVY51429.1"/>
    <property type="molecule type" value="Genomic_DNA"/>
</dbReference>
<dbReference type="AlphaFoldDB" id="A0A7D8UN08"/>
<dbReference type="InterPro" id="IPR051164">
    <property type="entry name" value="NmrA-like_oxidored"/>
</dbReference>
<evidence type="ECO:0000313" key="5">
    <source>
        <dbReference type="Proteomes" id="UP000481288"/>
    </source>
</evidence>
<dbReference type="CDD" id="cd05251">
    <property type="entry name" value="NmrA_like_SDR_a"/>
    <property type="match status" value="1"/>
</dbReference>
<feature type="domain" description="NmrA-like" evidence="3">
    <location>
        <begin position="1"/>
        <end position="302"/>
    </location>
</feature>
<reference evidence="4 5" key="1">
    <citation type="submission" date="2018-05" db="EMBL/GenBank/DDBJ databases">
        <title>Whole genome sequencing for identification of molecular markers to develop diagnostic detection tools for the regulated plant pathogen Lachnellula willkommii.</title>
        <authorList>
            <person name="Giroux E."/>
            <person name="Bilodeau G."/>
        </authorList>
    </citation>
    <scope>NUCLEOTIDE SEQUENCE [LARGE SCALE GENOMIC DNA]</scope>
    <source>
        <strain evidence="4 5">CBS 625.97</strain>
    </source>
</reference>
<dbReference type="Proteomes" id="UP000481288">
    <property type="component" value="Unassembled WGS sequence"/>
</dbReference>
<accession>A0A7D8UN08</accession>
<evidence type="ECO:0000256" key="1">
    <source>
        <dbReference type="ARBA" id="ARBA00006328"/>
    </source>
</evidence>
<evidence type="ECO:0000256" key="2">
    <source>
        <dbReference type="ARBA" id="ARBA00022857"/>
    </source>
</evidence>
<evidence type="ECO:0000313" key="4">
    <source>
        <dbReference type="EMBL" id="TVY51429.1"/>
    </source>
</evidence>
<dbReference type="PANTHER" id="PTHR42748:SF11">
    <property type="entry name" value="NMRA-LIKE DOMAIN-CONTAINING PROTEIN"/>
    <property type="match status" value="1"/>
</dbReference>
<comment type="similarity">
    <text evidence="1">Belongs to the NmrA-type oxidoreductase family.</text>
</comment>
<dbReference type="SUPFAM" id="SSF51735">
    <property type="entry name" value="NAD(P)-binding Rossmann-fold domains"/>
    <property type="match status" value="1"/>
</dbReference>
<dbReference type="InterPro" id="IPR036291">
    <property type="entry name" value="NAD(P)-bd_dom_sf"/>
</dbReference>
<dbReference type="Pfam" id="PF05368">
    <property type="entry name" value="NmrA"/>
    <property type="match status" value="1"/>
</dbReference>
<comment type="caution">
    <text evidence="4">The sequence shown here is derived from an EMBL/GenBank/DDBJ whole genome shotgun (WGS) entry which is preliminary data.</text>
</comment>
<dbReference type="Gene3D" id="3.40.50.720">
    <property type="entry name" value="NAD(P)-binding Rossmann-like Domain"/>
    <property type="match status" value="1"/>
</dbReference>
<name>A0A7D8UN08_9HELO</name>
<dbReference type="PANTHER" id="PTHR42748">
    <property type="entry name" value="NITROGEN METABOLITE REPRESSION PROTEIN NMRA FAMILY MEMBER"/>
    <property type="match status" value="1"/>
</dbReference>
<sequence>MSKLLVVFGATGQQGKSIINYVLNDPELSKQYTLRAITRDASSPSAQNLKKQGVEVVSADASDIDSLKTALAGANTVFSMTLSIYDSQLKAREIAQGKNIADVAVAVGVQYLIFSTLPHVTKISGGRYTHVAPFDSKAEVELYIRSLPIRAAFFNPGSFMQNFYGALAPQPAGDGTFVIASSGSKETQFPLFDPVADSGKYVGAILASPGQFEGVQLCAAENLYSLEEIAALMSRVSGKTVRYVQMEQSVYRGFLPPSGKDIYSEMMLYYQDFGYFGPQSKELTTWARQYASGKLTSFEEFLRNNPLPSLAG</sequence>
<dbReference type="InterPro" id="IPR008030">
    <property type="entry name" value="NmrA-like"/>
</dbReference>
<organism evidence="4 5">
    <name type="scientific">Lachnellula cervina</name>
    <dbReference type="NCBI Taxonomy" id="1316786"/>
    <lineage>
        <taxon>Eukaryota</taxon>
        <taxon>Fungi</taxon>
        <taxon>Dikarya</taxon>
        <taxon>Ascomycota</taxon>
        <taxon>Pezizomycotina</taxon>
        <taxon>Leotiomycetes</taxon>
        <taxon>Helotiales</taxon>
        <taxon>Lachnaceae</taxon>
        <taxon>Lachnellula</taxon>
    </lineage>
</organism>
<keyword evidence="5" id="KW-1185">Reference proteome</keyword>
<evidence type="ECO:0000259" key="3">
    <source>
        <dbReference type="Pfam" id="PF05368"/>
    </source>
</evidence>